<reference evidence="2" key="1">
    <citation type="submission" date="2023-07" db="EMBL/GenBank/DDBJ databases">
        <title>Chromosome-level Genome Assembly of Striped Snakehead (Channa striata).</title>
        <authorList>
            <person name="Liu H."/>
        </authorList>
    </citation>
    <scope>NUCLEOTIDE SEQUENCE</scope>
    <source>
        <strain evidence="2">Gz</strain>
        <tissue evidence="2">Muscle</tissue>
    </source>
</reference>
<feature type="region of interest" description="Disordered" evidence="1">
    <location>
        <begin position="89"/>
        <end position="113"/>
    </location>
</feature>
<name>A0AA88MBF8_CHASR</name>
<keyword evidence="3" id="KW-1185">Reference proteome</keyword>
<evidence type="ECO:0000313" key="3">
    <source>
        <dbReference type="Proteomes" id="UP001187415"/>
    </source>
</evidence>
<protein>
    <submittedName>
        <fullName evidence="2">Uncharacterized protein</fullName>
    </submittedName>
</protein>
<proteinExistence type="predicted"/>
<organism evidence="2 3">
    <name type="scientific">Channa striata</name>
    <name type="common">Snakehead murrel</name>
    <name type="synonym">Ophicephalus striatus</name>
    <dbReference type="NCBI Taxonomy" id="64152"/>
    <lineage>
        <taxon>Eukaryota</taxon>
        <taxon>Metazoa</taxon>
        <taxon>Chordata</taxon>
        <taxon>Craniata</taxon>
        <taxon>Vertebrata</taxon>
        <taxon>Euteleostomi</taxon>
        <taxon>Actinopterygii</taxon>
        <taxon>Neopterygii</taxon>
        <taxon>Teleostei</taxon>
        <taxon>Neoteleostei</taxon>
        <taxon>Acanthomorphata</taxon>
        <taxon>Anabantaria</taxon>
        <taxon>Anabantiformes</taxon>
        <taxon>Channoidei</taxon>
        <taxon>Channidae</taxon>
        <taxon>Channa</taxon>
    </lineage>
</organism>
<evidence type="ECO:0000313" key="2">
    <source>
        <dbReference type="EMBL" id="KAK2833117.1"/>
    </source>
</evidence>
<feature type="compositionally biased region" description="Basic and acidic residues" evidence="1">
    <location>
        <begin position="104"/>
        <end position="113"/>
    </location>
</feature>
<evidence type="ECO:0000256" key="1">
    <source>
        <dbReference type="SAM" id="MobiDB-lite"/>
    </source>
</evidence>
<dbReference type="AlphaFoldDB" id="A0AA88MBF8"/>
<sequence length="155" mass="17314">MEAGWLSQPIVPGRGEMSSPENRVSQNKETAIISSNADFYFIYQMKRASEKYGAAVTTKGKPSRDVSDAYWAEKHKKKEALTVKEEDCFETRAAEHSNGASTDSPEKPKNRTSVWEEGREMFKESVMPLALLTVCPCSFCQALEPPHNLKQPVVA</sequence>
<feature type="compositionally biased region" description="Polar residues" evidence="1">
    <location>
        <begin position="19"/>
        <end position="29"/>
    </location>
</feature>
<gene>
    <name evidence="2" type="ORF">Q5P01_017006</name>
</gene>
<comment type="caution">
    <text evidence="2">The sequence shown here is derived from an EMBL/GenBank/DDBJ whole genome shotgun (WGS) entry which is preliminary data.</text>
</comment>
<accession>A0AA88MBF8</accession>
<dbReference type="Proteomes" id="UP001187415">
    <property type="component" value="Unassembled WGS sequence"/>
</dbReference>
<feature type="region of interest" description="Disordered" evidence="1">
    <location>
        <begin position="1"/>
        <end position="29"/>
    </location>
</feature>
<dbReference type="EMBL" id="JAUPFM010000013">
    <property type="protein sequence ID" value="KAK2833117.1"/>
    <property type="molecule type" value="Genomic_DNA"/>
</dbReference>